<dbReference type="Proteomes" id="UP000092445">
    <property type="component" value="Unassembled WGS sequence"/>
</dbReference>
<proteinExistence type="predicted"/>
<dbReference type="VEuPathDB" id="VectorBase:GPAI004191"/>
<protein>
    <submittedName>
        <fullName evidence="1">Uncharacterized protein</fullName>
    </submittedName>
</protein>
<dbReference type="EnsemblMetazoa" id="GPAI004191-RA">
    <property type="protein sequence ID" value="GPAI004191-PA"/>
    <property type="gene ID" value="GPAI004191"/>
</dbReference>
<sequence>MIINNNLRAGRTDCVDVSFWRRINIQNRTFQGYLTIFKLYLRIKNIRFKGFVTTLRQHYVKHELRQLSLEAASTDMGIVCRLLILFIVMETVTGGFVNIKTNCKTIQKLQRAWFLCPSTFRGCIEKLKHPTVAAYQLSTHKIYESNLACKANGPR</sequence>
<reference evidence="1" key="2">
    <citation type="submission" date="2020-05" db="UniProtKB">
        <authorList>
            <consortium name="EnsemblMetazoa"/>
        </authorList>
    </citation>
    <scope>IDENTIFICATION</scope>
    <source>
        <strain evidence="1">IAEA</strain>
    </source>
</reference>
<evidence type="ECO:0000313" key="1">
    <source>
        <dbReference type="EnsemblMetazoa" id="GPAI004191-PA"/>
    </source>
</evidence>
<dbReference type="AlphaFoldDB" id="A0A1A9Z540"/>
<keyword evidence="2" id="KW-1185">Reference proteome</keyword>
<accession>A0A1A9Z540</accession>
<reference evidence="2" key="1">
    <citation type="submission" date="2014-03" db="EMBL/GenBank/DDBJ databases">
        <authorList>
            <person name="Aksoy S."/>
            <person name="Warren W."/>
            <person name="Wilson R.K."/>
        </authorList>
    </citation>
    <scope>NUCLEOTIDE SEQUENCE [LARGE SCALE GENOMIC DNA]</scope>
    <source>
        <strain evidence="2">IAEA</strain>
    </source>
</reference>
<organism evidence="1 2">
    <name type="scientific">Glossina pallidipes</name>
    <name type="common">Tsetse fly</name>
    <dbReference type="NCBI Taxonomy" id="7398"/>
    <lineage>
        <taxon>Eukaryota</taxon>
        <taxon>Metazoa</taxon>
        <taxon>Ecdysozoa</taxon>
        <taxon>Arthropoda</taxon>
        <taxon>Hexapoda</taxon>
        <taxon>Insecta</taxon>
        <taxon>Pterygota</taxon>
        <taxon>Neoptera</taxon>
        <taxon>Endopterygota</taxon>
        <taxon>Diptera</taxon>
        <taxon>Brachycera</taxon>
        <taxon>Muscomorpha</taxon>
        <taxon>Hippoboscoidea</taxon>
        <taxon>Glossinidae</taxon>
        <taxon>Glossina</taxon>
    </lineage>
</organism>
<evidence type="ECO:0000313" key="2">
    <source>
        <dbReference type="Proteomes" id="UP000092445"/>
    </source>
</evidence>
<name>A0A1A9Z540_GLOPL</name>